<keyword evidence="4" id="KW-1185">Reference proteome</keyword>
<dbReference type="InterPro" id="IPR036259">
    <property type="entry name" value="MFS_trans_sf"/>
</dbReference>
<feature type="transmembrane region" description="Helical" evidence="2">
    <location>
        <begin position="258"/>
        <end position="279"/>
    </location>
</feature>
<feature type="transmembrane region" description="Helical" evidence="2">
    <location>
        <begin position="430"/>
        <end position="450"/>
    </location>
</feature>
<dbReference type="InterPro" id="IPR027197">
    <property type="entry name" value="SLC43A3"/>
</dbReference>
<accession>A0AAD8BV72</accession>
<feature type="region of interest" description="Disordered" evidence="1">
    <location>
        <begin position="221"/>
        <end position="240"/>
    </location>
</feature>
<dbReference type="InterPro" id="IPR011701">
    <property type="entry name" value="MFS"/>
</dbReference>
<dbReference type="PANTHER" id="PTHR20765">
    <property type="entry name" value="SOLUTE CARRIER FAMILY 43 MEMBER 3-RELATED"/>
    <property type="match status" value="1"/>
</dbReference>
<protein>
    <submittedName>
        <fullName evidence="3">Solute carrier family 43 member 3-like isoform X1</fullName>
    </submittedName>
</protein>
<name>A0AAD8BV72_BIOPF</name>
<dbReference type="Gene3D" id="1.20.1250.20">
    <property type="entry name" value="MFS general substrate transporter like domains"/>
    <property type="match status" value="1"/>
</dbReference>
<feature type="transmembrane region" description="Helical" evidence="2">
    <location>
        <begin position="12"/>
        <end position="32"/>
    </location>
</feature>
<evidence type="ECO:0000313" key="3">
    <source>
        <dbReference type="EMBL" id="KAK0060429.1"/>
    </source>
</evidence>
<sequence>MITTANPRLRHLYVVWAALENVGFGGLVYGWGSLVYVLRDEGLYLDLCENLTDVNPGFRNETNKDCHARSSKLELVYTFASVSVGVGSFVLGQVNLKWGTRMSRIIASLVFMIGAFMIAGVTNDTPWLIFPGLSCAAFGGIAFLTTNYQIANLFTVGRGAVVGILNGAFDSSDGIQLMIKFGYESGVSRRTSFLVLACAHTLTFVSTCFFLPKDYIHSPHQTSEPLDWDQKDPRRKQSAAEPEGSFRHLFRHLCSSRYLLHLCWLSVLYLRFSAFLGSMNRTLQRQLVSQDEVSRFTNILLYTMMGGIVTSPLSGAFLELNVICFKNCSRSAFAQTMKPLVIPLALATTFGAVMSTLVLFENPSNLYAVFIFILLLRSSLFTFSCAYIIHMFPSQYLVSIIGITTLIGSSISLFQHAIFEWSEYRPEIEANVFLLILTCLTYIHPTWQLIKCHKLEQQTLPGYDTI</sequence>
<evidence type="ECO:0000256" key="2">
    <source>
        <dbReference type="SAM" id="Phobius"/>
    </source>
</evidence>
<feature type="transmembrane region" description="Helical" evidence="2">
    <location>
        <begin position="396"/>
        <end position="418"/>
    </location>
</feature>
<proteinExistence type="predicted"/>
<dbReference type="Proteomes" id="UP001233172">
    <property type="component" value="Unassembled WGS sequence"/>
</dbReference>
<reference evidence="3" key="2">
    <citation type="submission" date="2023-04" db="EMBL/GenBank/DDBJ databases">
        <authorList>
            <person name="Bu L."/>
            <person name="Lu L."/>
            <person name="Laidemitt M.R."/>
            <person name="Zhang S.M."/>
            <person name="Mutuku M."/>
            <person name="Mkoji G."/>
            <person name="Steinauer M."/>
            <person name="Loker E.S."/>
        </authorList>
    </citation>
    <scope>NUCLEOTIDE SEQUENCE</scope>
    <source>
        <strain evidence="3">KasaAsao</strain>
        <tissue evidence="3">Whole Snail</tissue>
    </source>
</reference>
<evidence type="ECO:0000256" key="1">
    <source>
        <dbReference type="SAM" id="MobiDB-lite"/>
    </source>
</evidence>
<keyword evidence="2" id="KW-1133">Transmembrane helix</keyword>
<keyword evidence="2" id="KW-0812">Transmembrane</keyword>
<organism evidence="3 4">
    <name type="scientific">Biomphalaria pfeifferi</name>
    <name type="common">Bloodfluke planorb</name>
    <name type="synonym">Freshwater snail</name>
    <dbReference type="NCBI Taxonomy" id="112525"/>
    <lineage>
        <taxon>Eukaryota</taxon>
        <taxon>Metazoa</taxon>
        <taxon>Spiralia</taxon>
        <taxon>Lophotrochozoa</taxon>
        <taxon>Mollusca</taxon>
        <taxon>Gastropoda</taxon>
        <taxon>Heterobranchia</taxon>
        <taxon>Euthyneura</taxon>
        <taxon>Panpulmonata</taxon>
        <taxon>Hygrophila</taxon>
        <taxon>Lymnaeoidea</taxon>
        <taxon>Planorbidae</taxon>
        <taxon>Biomphalaria</taxon>
    </lineage>
</organism>
<dbReference type="SUPFAM" id="SSF103473">
    <property type="entry name" value="MFS general substrate transporter"/>
    <property type="match status" value="1"/>
</dbReference>
<dbReference type="PANTHER" id="PTHR20765:SF1">
    <property type="entry name" value="EQUILIBRATIVE NUCLEOBASE TRANSPORTER 1"/>
    <property type="match status" value="1"/>
</dbReference>
<comment type="caution">
    <text evidence="3">The sequence shown here is derived from an EMBL/GenBank/DDBJ whole genome shotgun (WGS) entry which is preliminary data.</text>
</comment>
<feature type="transmembrane region" description="Helical" evidence="2">
    <location>
        <begin position="366"/>
        <end position="389"/>
    </location>
</feature>
<feature type="transmembrane region" description="Helical" evidence="2">
    <location>
        <begin position="299"/>
        <end position="320"/>
    </location>
</feature>
<reference evidence="3" key="1">
    <citation type="journal article" date="2023" name="PLoS Negl. Trop. Dis.">
        <title>A genome sequence for Biomphalaria pfeifferi, the major vector snail for the human-infecting parasite Schistosoma mansoni.</title>
        <authorList>
            <person name="Bu L."/>
            <person name="Lu L."/>
            <person name="Laidemitt M.R."/>
            <person name="Zhang S.M."/>
            <person name="Mutuku M."/>
            <person name="Mkoji G."/>
            <person name="Steinauer M."/>
            <person name="Loker E.S."/>
        </authorList>
    </citation>
    <scope>NUCLEOTIDE SEQUENCE</scope>
    <source>
        <strain evidence="3">KasaAsao</strain>
    </source>
</reference>
<feature type="transmembrane region" description="Helical" evidence="2">
    <location>
        <begin position="127"/>
        <end position="144"/>
    </location>
</feature>
<dbReference type="AlphaFoldDB" id="A0AAD8BV72"/>
<evidence type="ECO:0000313" key="4">
    <source>
        <dbReference type="Proteomes" id="UP001233172"/>
    </source>
</evidence>
<feature type="transmembrane region" description="Helical" evidence="2">
    <location>
        <begin position="75"/>
        <end position="92"/>
    </location>
</feature>
<feature type="transmembrane region" description="Helical" evidence="2">
    <location>
        <begin position="340"/>
        <end position="360"/>
    </location>
</feature>
<gene>
    <name evidence="3" type="ORF">Bpfe_010263</name>
</gene>
<dbReference type="GO" id="GO:0022857">
    <property type="term" value="F:transmembrane transporter activity"/>
    <property type="evidence" value="ECO:0007669"/>
    <property type="project" value="InterPro"/>
</dbReference>
<dbReference type="Pfam" id="PF07690">
    <property type="entry name" value="MFS_1"/>
    <property type="match status" value="1"/>
</dbReference>
<dbReference type="EMBL" id="JASAOG010000036">
    <property type="protein sequence ID" value="KAK0060429.1"/>
    <property type="molecule type" value="Genomic_DNA"/>
</dbReference>
<keyword evidence="2" id="KW-0472">Membrane</keyword>
<feature type="transmembrane region" description="Helical" evidence="2">
    <location>
        <begin position="104"/>
        <end position="121"/>
    </location>
</feature>